<gene>
    <name evidence="1" type="ORF">IEQ34_007255</name>
</gene>
<dbReference type="EMBL" id="JAGFBR010000007">
    <property type="protein sequence ID" value="KAH0464469.1"/>
    <property type="molecule type" value="Genomic_DNA"/>
</dbReference>
<reference evidence="1 2" key="1">
    <citation type="journal article" date="2021" name="Hortic Res">
        <title>Chromosome-scale assembly of the Dendrobium chrysotoxum genome enhances the understanding of orchid evolution.</title>
        <authorList>
            <person name="Zhang Y."/>
            <person name="Zhang G.Q."/>
            <person name="Zhang D."/>
            <person name="Liu X.D."/>
            <person name="Xu X.Y."/>
            <person name="Sun W.H."/>
            <person name="Yu X."/>
            <person name="Zhu X."/>
            <person name="Wang Z.W."/>
            <person name="Zhao X."/>
            <person name="Zhong W.Y."/>
            <person name="Chen H."/>
            <person name="Yin W.L."/>
            <person name="Huang T."/>
            <person name="Niu S.C."/>
            <person name="Liu Z.J."/>
        </authorList>
    </citation>
    <scope>NUCLEOTIDE SEQUENCE [LARGE SCALE GENOMIC DNA]</scope>
    <source>
        <strain evidence="1">Lindl</strain>
    </source>
</reference>
<proteinExistence type="predicted"/>
<evidence type="ECO:0000313" key="1">
    <source>
        <dbReference type="EMBL" id="KAH0464469.1"/>
    </source>
</evidence>
<dbReference type="Proteomes" id="UP000775213">
    <property type="component" value="Unassembled WGS sequence"/>
</dbReference>
<name>A0AAV7H8N0_DENCH</name>
<accession>A0AAV7H8N0</accession>
<protein>
    <submittedName>
        <fullName evidence="1">Uncharacterized protein</fullName>
    </submittedName>
</protein>
<sequence>MASERTYDCCKLYNFQLNHSIQAPGWTLGWTWAMKSSGSCLEHRQESRETLQICKERPPFL</sequence>
<dbReference type="AlphaFoldDB" id="A0AAV7H8N0"/>
<organism evidence="1 2">
    <name type="scientific">Dendrobium chrysotoxum</name>
    <name type="common">Orchid</name>
    <dbReference type="NCBI Taxonomy" id="161865"/>
    <lineage>
        <taxon>Eukaryota</taxon>
        <taxon>Viridiplantae</taxon>
        <taxon>Streptophyta</taxon>
        <taxon>Embryophyta</taxon>
        <taxon>Tracheophyta</taxon>
        <taxon>Spermatophyta</taxon>
        <taxon>Magnoliopsida</taxon>
        <taxon>Liliopsida</taxon>
        <taxon>Asparagales</taxon>
        <taxon>Orchidaceae</taxon>
        <taxon>Epidendroideae</taxon>
        <taxon>Malaxideae</taxon>
        <taxon>Dendrobiinae</taxon>
        <taxon>Dendrobium</taxon>
    </lineage>
</organism>
<keyword evidence="2" id="KW-1185">Reference proteome</keyword>
<evidence type="ECO:0000313" key="2">
    <source>
        <dbReference type="Proteomes" id="UP000775213"/>
    </source>
</evidence>
<comment type="caution">
    <text evidence="1">The sequence shown here is derived from an EMBL/GenBank/DDBJ whole genome shotgun (WGS) entry which is preliminary data.</text>
</comment>